<comment type="caution">
    <text evidence="1">The sequence shown here is derived from an EMBL/GenBank/DDBJ whole genome shotgun (WGS) entry which is preliminary data.</text>
</comment>
<gene>
    <name evidence="1" type="ORF">LCGC14_1913860</name>
</gene>
<proteinExistence type="predicted"/>
<dbReference type="AlphaFoldDB" id="A0A0F9FSM1"/>
<sequence length="100" mass="11313">GIVVKAAIGGENMQMGIKILKIAKSQSGTDNGRPRQLPIVQNDLRRSGNRRLHSGYVFDKHRCKYLLKFRTPNGARCSIWCGVNKIFWKNNAAISLNRYP</sequence>
<accession>A0A0F9FSM1</accession>
<reference evidence="1" key="1">
    <citation type="journal article" date="2015" name="Nature">
        <title>Complex archaea that bridge the gap between prokaryotes and eukaryotes.</title>
        <authorList>
            <person name="Spang A."/>
            <person name="Saw J.H."/>
            <person name="Jorgensen S.L."/>
            <person name="Zaremba-Niedzwiedzka K."/>
            <person name="Martijn J."/>
            <person name="Lind A.E."/>
            <person name="van Eijk R."/>
            <person name="Schleper C."/>
            <person name="Guy L."/>
            <person name="Ettema T.J."/>
        </authorList>
    </citation>
    <scope>NUCLEOTIDE SEQUENCE</scope>
</reference>
<dbReference type="EMBL" id="LAZR01020262">
    <property type="protein sequence ID" value="KKL89524.1"/>
    <property type="molecule type" value="Genomic_DNA"/>
</dbReference>
<organism evidence="1">
    <name type="scientific">marine sediment metagenome</name>
    <dbReference type="NCBI Taxonomy" id="412755"/>
    <lineage>
        <taxon>unclassified sequences</taxon>
        <taxon>metagenomes</taxon>
        <taxon>ecological metagenomes</taxon>
    </lineage>
</organism>
<name>A0A0F9FSM1_9ZZZZ</name>
<evidence type="ECO:0000313" key="1">
    <source>
        <dbReference type="EMBL" id="KKL89524.1"/>
    </source>
</evidence>
<feature type="non-terminal residue" evidence="1">
    <location>
        <position position="1"/>
    </location>
</feature>
<protein>
    <submittedName>
        <fullName evidence="1">Uncharacterized protein</fullName>
    </submittedName>
</protein>